<keyword evidence="3" id="KW-0175">Coiled coil</keyword>
<name>A0ABQ9JY31_9CUCU</name>
<feature type="coiled-coil region" evidence="3">
    <location>
        <begin position="134"/>
        <end position="161"/>
    </location>
</feature>
<protein>
    <recommendedName>
        <fullName evidence="6">Leucine-rich repeat-containing protein 27</fullName>
    </recommendedName>
</protein>
<dbReference type="SUPFAM" id="SSF52058">
    <property type="entry name" value="L domain-like"/>
    <property type="match status" value="1"/>
</dbReference>
<dbReference type="PANTHER" id="PTHR48051">
    <property type="match status" value="1"/>
</dbReference>
<evidence type="ECO:0000256" key="1">
    <source>
        <dbReference type="ARBA" id="ARBA00022614"/>
    </source>
</evidence>
<dbReference type="PANTHER" id="PTHR48051:SF35">
    <property type="entry name" value="LEUCINE-RICH REPEAT-CONTAINING PROTEIN 27"/>
    <property type="match status" value="1"/>
</dbReference>
<evidence type="ECO:0000256" key="3">
    <source>
        <dbReference type="SAM" id="Coils"/>
    </source>
</evidence>
<dbReference type="EMBL" id="JAPWTJ010000101">
    <property type="protein sequence ID" value="KAJ8982874.1"/>
    <property type="molecule type" value="Genomic_DNA"/>
</dbReference>
<dbReference type="Gene3D" id="3.80.10.10">
    <property type="entry name" value="Ribonuclease Inhibitor"/>
    <property type="match status" value="1"/>
</dbReference>
<proteinExistence type="predicted"/>
<dbReference type="InterPro" id="IPR001611">
    <property type="entry name" value="Leu-rich_rpt"/>
</dbReference>
<organism evidence="4 5">
    <name type="scientific">Molorchus minor</name>
    <dbReference type="NCBI Taxonomy" id="1323400"/>
    <lineage>
        <taxon>Eukaryota</taxon>
        <taxon>Metazoa</taxon>
        <taxon>Ecdysozoa</taxon>
        <taxon>Arthropoda</taxon>
        <taxon>Hexapoda</taxon>
        <taxon>Insecta</taxon>
        <taxon>Pterygota</taxon>
        <taxon>Neoptera</taxon>
        <taxon>Endopterygota</taxon>
        <taxon>Coleoptera</taxon>
        <taxon>Polyphaga</taxon>
        <taxon>Cucujiformia</taxon>
        <taxon>Chrysomeloidea</taxon>
        <taxon>Cerambycidae</taxon>
        <taxon>Lamiinae</taxon>
        <taxon>Monochamini</taxon>
        <taxon>Molorchus</taxon>
    </lineage>
</organism>
<comment type="caution">
    <text evidence="4">The sequence shown here is derived from an EMBL/GenBank/DDBJ whole genome shotgun (WGS) entry which is preliminary data.</text>
</comment>
<evidence type="ECO:0000313" key="5">
    <source>
        <dbReference type="Proteomes" id="UP001162164"/>
    </source>
</evidence>
<sequence>MSQLDLVSDHSKEKLTEVPSKVLDMINLKMLFLEGNYLTRLPNDFFHRLPQIGWLDLRNNLLESIPKSIAHHKYLENLLLSNNNIKALPRELGVVPNLKALQVSENPLVYPVRKIVAEGTKAIKSYLREEYERLIELSRKERNAEDIVTQEEQEIDTIEREPKIAEEVKRKLLDPHTLQPTIKIKKFPTATIPVRLPTPPSVRPCTKTTKKRLEEPLKFIHKVSRDGSKISLKSYFNRPGIRGDIDKIQNRALREGWLNQLKILLEDQERILQQERNLRALTDWRTVQKQKLASPNPKIFHHNDIPPTTPYATFPEYSKMPSRHDLAAQLNEFLRDKGISKAGVVKDHTINMEKLITDLMEQIKDMENVYSVKLSPRSEQEQAGRQIKTVNYIIIQSISHYFYSKMIDNIIYIYYLP</sequence>
<keyword evidence="2" id="KW-0677">Repeat</keyword>
<dbReference type="InterPro" id="IPR050216">
    <property type="entry name" value="LRR_domain-containing"/>
</dbReference>
<reference evidence="4" key="1">
    <citation type="journal article" date="2023" name="Insect Mol. Biol.">
        <title>Genome sequencing provides insights into the evolution of gene families encoding plant cell wall-degrading enzymes in longhorned beetles.</title>
        <authorList>
            <person name="Shin N.R."/>
            <person name="Okamura Y."/>
            <person name="Kirsch R."/>
            <person name="Pauchet Y."/>
        </authorList>
    </citation>
    <scope>NUCLEOTIDE SEQUENCE</scope>
    <source>
        <strain evidence="4">MMC_N1</strain>
    </source>
</reference>
<evidence type="ECO:0000313" key="4">
    <source>
        <dbReference type="EMBL" id="KAJ8982874.1"/>
    </source>
</evidence>
<gene>
    <name evidence="4" type="ORF">NQ317_004304</name>
</gene>
<dbReference type="SMART" id="SM00369">
    <property type="entry name" value="LRR_TYP"/>
    <property type="match status" value="3"/>
</dbReference>
<evidence type="ECO:0000256" key="2">
    <source>
        <dbReference type="ARBA" id="ARBA00022737"/>
    </source>
</evidence>
<dbReference type="Pfam" id="PF13855">
    <property type="entry name" value="LRR_8"/>
    <property type="match status" value="1"/>
</dbReference>
<keyword evidence="5" id="KW-1185">Reference proteome</keyword>
<evidence type="ECO:0008006" key="6">
    <source>
        <dbReference type="Google" id="ProtNLM"/>
    </source>
</evidence>
<dbReference type="InterPro" id="IPR032675">
    <property type="entry name" value="LRR_dom_sf"/>
</dbReference>
<dbReference type="InterPro" id="IPR003591">
    <property type="entry name" value="Leu-rich_rpt_typical-subtyp"/>
</dbReference>
<dbReference type="Proteomes" id="UP001162164">
    <property type="component" value="Unassembled WGS sequence"/>
</dbReference>
<accession>A0ABQ9JY31</accession>
<keyword evidence="1" id="KW-0433">Leucine-rich repeat</keyword>
<dbReference type="PROSITE" id="PS51450">
    <property type="entry name" value="LRR"/>
    <property type="match status" value="1"/>
</dbReference>